<keyword evidence="8 17" id="KW-0863">Zinc-finger</keyword>
<comment type="pathway">
    <text evidence="14">Cofactor biosynthesis; tocopherol biosynthesis.</text>
</comment>
<dbReference type="GO" id="GO:0008270">
    <property type="term" value="F:zinc ion binding"/>
    <property type="evidence" value="ECO:0007669"/>
    <property type="project" value="UniProtKB-KW"/>
</dbReference>
<evidence type="ECO:0000256" key="11">
    <source>
        <dbReference type="ARBA" id="ARBA00022946"/>
    </source>
</evidence>
<comment type="caution">
    <text evidence="20">The sequence shown here is derived from an EMBL/GenBank/DDBJ whole genome shotgun (WGS) entry which is preliminary data.</text>
</comment>
<dbReference type="GO" id="GO:0009507">
    <property type="term" value="C:chloroplast"/>
    <property type="evidence" value="ECO:0007669"/>
    <property type="project" value="UniProtKB-SubCell"/>
</dbReference>
<gene>
    <name evidence="20" type="ORF">HYH02_004626</name>
</gene>
<dbReference type="InterPro" id="IPR002893">
    <property type="entry name" value="Znf_MYND"/>
</dbReference>
<feature type="region of interest" description="Disordered" evidence="18">
    <location>
        <begin position="795"/>
        <end position="829"/>
    </location>
</feature>
<evidence type="ECO:0000256" key="17">
    <source>
        <dbReference type="PROSITE-ProRule" id="PRU00134"/>
    </source>
</evidence>
<dbReference type="EMBL" id="JAEHOD010000010">
    <property type="protein sequence ID" value="KAG2450789.1"/>
    <property type="molecule type" value="Genomic_DNA"/>
</dbReference>
<evidence type="ECO:0000313" key="21">
    <source>
        <dbReference type="Proteomes" id="UP000613740"/>
    </source>
</evidence>
<keyword evidence="9" id="KW-0418">Kinase</keyword>
<proteinExistence type="inferred from homology"/>
<name>A0A836B8Z5_9CHLO</name>
<evidence type="ECO:0000256" key="18">
    <source>
        <dbReference type="SAM" id="MobiDB-lite"/>
    </source>
</evidence>
<keyword evidence="13" id="KW-0472">Membrane</keyword>
<comment type="similarity">
    <text evidence="2">Belongs to the polyprenol kinase family.</text>
</comment>
<evidence type="ECO:0000256" key="4">
    <source>
        <dbReference type="ARBA" id="ARBA00022640"/>
    </source>
</evidence>
<dbReference type="EC" id="2.7.1.182" evidence="15"/>
<keyword evidence="11" id="KW-0809">Transit peptide</keyword>
<dbReference type="PANTHER" id="PTHR32523:SF8">
    <property type="entry name" value="DOLICHOL KINASE"/>
    <property type="match status" value="1"/>
</dbReference>
<evidence type="ECO:0000256" key="8">
    <source>
        <dbReference type="ARBA" id="ARBA00022771"/>
    </source>
</evidence>
<evidence type="ECO:0000259" key="19">
    <source>
        <dbReference type="PROSITE" id="PS50865"/>
    </source>
</evidence>
<keyword evidence="10" id="KW-0862">Zinc</keyword>
<evidence type="ECO:0000256" key="6">
    <source>
        <dbReference type="ARBA" id="ARBA00022692"/>
    </source>
</evidence>
<comment type="subcellular location">
    <subcellularLocation>
        <location evidence="1">Plastid</location>
        <location evidence="1">Chloroplast membrane</location>
        <topology evidence="1">Multi-pass membrane protein</topology>
    </subcellularLocation>
</comment>
<keyword evidence="3" id="KW-0150">Chloroplast</keyword>
<evidence type="ECO:0000256" key="16">
    <source>
        <dbReference type="ARBA" id="ARBA00048889"/>
    </source>
</evidence>
<evidence type="ECO:0000313" key="20">
    <source>
        <dbReference type="EMBL" id="KAG2450789.1"/>
    </source>
</evidence>
<evidence type="ECO:0000256" key="15">
    <source>
        <dbReference type="ARBA" id="ARBA00039024"/>
    </source>
</evidence>
<keyword evidence="6" id="KW-0812">Transmembrane</keyword>
<dbReference type="InterPro" id="IPR039606">
    <property type="entry name" value="Phytol/farnesol_kinase"/>
</dbReference>
<dbReference type="PROSITE" id="PS50865">
    <property type="entry name" value="ZF_MYND_2"/>
    <property type="match status" value="1"/>
</dbReference>
<evidence type="ECO:0000256" key="3">
    <source>
        <dbReference type="ARBA" id="ARBA00022528"/>
    </source>
</evidence>
<dbReference type="GO" id="GO:0010276">
    <property type="term" value="F:phytol kinase activity"/>
    <property type="evidence" value="ECO:0007669"/>
    <property type="project" value="UniProtKB-EC"/>
</dbReference>
<keyword evidence="5" id="KW-0808">Transferase</keyword>
<keyword evidence="12" id="KW-1133">Transmembrane helix</keyword>
<sequence length="1198" mass="124666">MAPKSAARRRNASVGQSSREEPRKAADTGPFVACVRRLAELVAQAGGSLRSLHADVDNLRAAAQAVPYAELAVQLREHASREFWHAALAVHAYSIRDCRALYEQLRQLDQQHQRSAASLDAGPADVTACLHETARTVALIKALSQTCFTMAATDGPAAAATPANAAHMLALIRCDTLQVCASILQTMTRIEAPPSRLPNDAATVSVLLVHIDTVSAIACERMRKGDTPFAVEWARAMAGSGILEHACRAILQLRACVAKAREAVAPAADDDEAARPSARRTRAVQQALETTNNTLEECARGPLFQAVAAVGDMYMAFLRLQDPAATSGTSTAGRAGTGPSEGSAAGSSASAAASLLPPAVNEELLTALGSVLRGRSLHFLLMKGLVDAGNASVAVRERFVASLNQHAQRSSKQGVAALSAKMQQGTPDREDWMGLPPSQRMSTADFERMGDETGEGGTGTMLACAKRDGLPIQRTYALFGACLVAARWLWKVTGMQPAIGANQPAGAAGSSNSSSSGASSGTRVAVGGSGAAAAAGGKSAVVRRPFNTAHVCAAVGHGLEAIIGMRLMLHEMSSVPFGYQADMSTAVQLLCQLAMRLRGREAVRLLGTVWTCGALVQKLMAASMLGGCILTAAELEESVVPALEAMGDLLLHKYDKEKNLQFPGHPSGCGMSLDYAIGSRAIFQLHASLSKALLLPSITSSTAAAEFQGRLRVALTDCFLRRSCALPALLTYSDPKEVGGLLVTLRQAMFVSDAPAGGPGPGASRAPSAPAAGGVQAQMVRLVVQLLEQVAAVCFHSPPPPPPPGSADETKGPAVPAGKASQNDGSECSAAARLTDSAKRDVPAESLQQMWAAAQPGNGAADAAAVARANATRMPVYAVLQLLPAVMQSGQVLVAELSEAHKDFTVGLSRVFLAAAVHGLSAMQRAAHAARAAGREMTGAFTGTESESWLLLLALSTRMYQWLARALGVSTAKRWPEGHAAALDVLEVLTVHVPEEELVLWVQLRTGKDAVAAPTGAPASPSVPVIQLGEGWLQQQGRHNLAAALKAKGCHLSAAAGSGGAGGGSSSSPATAAAAVDRLLDDVSRKHHLARLPRLVCPMDAMRGMDVTYNFRPCSFPGCTRVPACQIPGAAPGGEPVTMRCGRCRVESYCGAECQRAHWREGHKVECQRLGLLRKDLEAETVLKTSGGLGGVGIAGLG</sequence>
<organism evidence="20 21">
    <name type="scientific">Chlamydomonas schloesseri</name>
    <dbReference type="NCBI Taxonomy" id="2026947"/>
    <lineage>
        <taxon>Eukaryota</taxon>
        <taxon>Viridiplantae</taxon>
        <taxon>Chlorophyta</taxon>
        <taxon>core chlorophytes</taxon>
        <taxon>Chlorophyceae</taxon>
        <taxon>CS clade</taxon>
        <taxon>Chlamydomonadales</taxon>
        <taxon>Chlamydomonadaceae</taxon>
        <taxon>Chlamydomonas</taxon>
    </lineage>
</organism>
<evidence type="ECO:0000256" key="10">
    <source>
        <dbReference type="ARBA" id="ARBA00022833"/>
    </source>
</evidence>
<keyword evidence="21" id="KW-1185">Reference proteome</keyword>
<keyword evidence="7" id="KW-0479">Metal-binding</keyword>
<dbReference type="GO" id="GO:0016020">
    <property type="term" value="C:membrane"/>
    <property type="evidence" value="ECO:0007669"/>
    <property type="project" value="UniProtKB-SubCell"/>
</dbReference>
<evidence type="ECO:0000256" key="12">
    <source>
        <dbReference type="ARBA" id="ARBA00022989"/>
    </source>
</evidence>
<dbReference type="SUPFAM" id="SSF144232">
    <property type="entry name" value="HIT/MYND zinc finger-like"/>
    <property type="match status" value="1"/>
</dbReference>
<dbReference type="Pfam" id="PF01753">
    <property type="entry name" value="zf-MYND"/>
    <property type="match status" value="1"/>
</dbReference>
<feature type="compositionally biased region" description="Basic residues" evidence="18">
    <location>
        <begin position="1"/>
        <end position="11"/>
    </location>
</feature>
<evidence type="ECO:0000256" key="14">
    <source>
        <dbReference type="ARBA" id="ARBA00024015"/>
    </source>
</evidence>
<dbReference type="Gene3D" id="6.10.140.2220">
    <property type="match status" value="1"/>
</dbReference>
<dbReference type="OrthoDB" id="534422at2759"/>
<protein>
    <recommendedName>
        <fullName evidence="15">phytol kinase</fullName>
        <ecNumber evidence="15">2.7.1.182</ecNumber>
    </recommendedName>
</protein>
<accession>A0A836B8Z5</accession>
<reference evidence="20" key="1">
    <citation type="journal article" date="2020" name="bioRxiv">
        <title>Comparative genomics of Chlamydomonas.</title>
        <authorList>
            <person name="Craig R.J."/>
            <person name="Hasan A.R."/>
            <person name="Ness R.W."/>
            <person name="Keightley P.D."/>
        </authorList>
    </citation>
    <scope>NUCLEOTIDE SEQUENCE</scope>
    <source>
        <strain evidence="20">CCAP 11/173</strain>
    </source>
</reference>
<comment type="catalytic activity">
    <reaction evidence="16">
        <text>phytol + CTP = phytyl phosphate + CDP + H(+)</text>
        <dbReference type="Rhea" id="RHEA:38055"/>
        <dbReference type="ChEBI" id="CHEBI:15378"/>
        <dbReference type="ChEBI" id="CHEBI:17327"/>
        <dbReference type="ChEBI" id="CHEBI:37563"/>
        <dbReference type="ChEBI" id="CHEBI:58069"/>
        <dbReference type="ChEBI" id="CHEBI:75483"/>
        <dbReference type="EC" id="2.7.1.182"/>
    </reaction>
</comment>
<evidence type="ECO:0000256" key="2">
    <source>
        <dbReference type="ARBA" id="ARBA00010794"/>
    </source>
</evidence>
<evidence type="ECO:0000256" key="9">
    <source>
        <dbReference type="ARBA" id="ARBA00022777"/>
    </source>
</evidence>
<dbReference type="Proteomes" id="UP000613740">
    <property type="component" value="Unassembled WGS sequence"/>
</dbReference>
<evidence type="ECO:0000256" key="1">
    <source>
        <dbReference type="ARBA" id="ARBA00004508"/>
    </source>
</evidence>
<feature type="region of interest" description="Disordered" evidence="18">
    <location>
        <begin position="1"/>
        <end position="26"/>
    </location>
</feature>
<dbReference type="AlphaFoldDB" id="A0A836B8Z5"/>
<evidence type="ECO:0000256" key="7">
    <source>
        <dbReference type="ARBA" id="ARBA00022723"/>
    </source>
</evidence>
<feature type="domain" description="MYND-type" evidence="19">
    <location>
        <begin position="1125"/>
        <end position="1167"/>
    </location>
</feature>
<dbReference type="PANTHER" id="PTHR32523">
    <property type="entry name" value="PHYTOL KINASE 1, CHLOROPLASTIC"/>
    <property type="match status" value="1"/>
</dbReference>
<evidence type="ECO:0000256" key="5">
    <source>
        <dbReference type="ARBA" id="ARBA00022679"/>
    </source>
</evidence>
<keyword evidence="4" id="KW-0934">Plastid</keyword>
<evidence type="ECO:0000256" key="13">
    <source>
        <dbReference type="ARBA" id="ARBA00023136"/>
    </source>
</evidence>
<feature type="region of interest" description="Disordered" evidence="18">
    <location>
        <begin position="326"/>
        <end position="349"/>
    </location>
</feature>